<protein>
    <recommendedName>
        <fullName evidence="2">Bridge-like lipid transfer protein family member 1 N-terminal domain-containing protein</fullName>
    </recommendedName>
</protein>
<organism evidence="3 4">
    <name type="scientific">Gnathostoma spinigerum</name>
    <dbReference type="NCBI Taxonomy" id="75299"/>
    <lineage>
        <taxon>Eukaryota</taxon>
        <taxon>Metazoa</taxon>
        <taxon>Ecdysozoa</taxon>
        <taxon>Nematoda</taxon>
        <taxon>Chromadorea</taxon>
        <taxon>Rhabditida</taxon>
        <taxon>Spirurina</taxon>
        <taxon>Gnathostomatomorpha</taxon>
        <taxon>Gnathostomatoidea</taxon>
        <taxon>Gnathostomatidae</taxon>
        <taxon>Gnathostoma</taxon>
    </lineage>
</organism>
<keyword evidence="4" id="KW-1185">Reference proteome</keyword>
<feature type="transmembrane region" description="Helical" evidence="1">
    <location>
        <begin position="37"/>
        <end position="60"/>
    </location>
</feature>
<keyword evidence="1" id="KW-0812">Transmembrane</keyword>
<dbReference type="PANTHER" id="PTHR31640">
    <property type="entry name" value="TRANSMEMBRANE PROTEIN KIAA1109"/>
    <property type="match status" value="1"/>
</dbReference>
<dbReference type="Proteomes" id="UP001608902">
    <property type="component" value="Unassembled WGS sequence"/>
</dbReference>
<dbReference type="EMBL" id="JBGFUD010000529">
    <property type="protein sequence ID" value="MFH4974720.1"/>
    <property type="molecule type" value="Genomic_DNA"/>
</dbReference>
<proteinExistence type="predicted"/>
<evidence type="ECO:0000256" key="1">
    <source>
        <dbReference type="SAM" id="Phobius"/>
    </source>
</evidence>
<gene>
    <name evidence="3" type="ORF">AB6A40_001429</name>
</gene>
<feature type="transmembrane region" description="Helical" evidence="1">
    <location>
        <begin position="81"/>
        <end position="101"/>
    </location>
</feature>
<keyword evidence="1" id="KW-0472">Membrane</keyword>
<dbReference type="Pfam" id="PF20413">
    <property type="entry name" value="BLTP1_N"/>
    <property type="match status" value="1"/>
</dbReference>
<reference evidence="3 4" key="1">
    <citation type="submission" date="2024-08" db="EMBL/GenBank/DDBJ databases">
        <title>Gnathostoma spinigerum genome.</title>
        <authorList>
            <person name="Gonzalez-Bertolin B."/>
            <person name="Monzon S."/>
            <person name="Zaballos A."/>
            <person name="Jimenez P."/>
            <person name="Dekumyoy P."/>
            <person name="Varona S."/>
            <person name="Cuesta I."/>
            <person name="Sumanam S."/>
            <person name="Adisakwattana P."/>
            <person name="Gasser R.B."/>
            <person name="Hernandez-Gonzalez A."/>
            <person name="Young N.D."/>
            <person name="Perteguer M.J."/>
        </authorList>
    </citation>
    <scope>NUCLEOTIDE SEQUENCE [LARGE SCALE GENOMIC DNA]</scope>
    <source>
        <strain evidence="3">AL3</strain>
        <tissue evidence="3">Liver</tissue>
    </source>
</reference>
<sequence length="954" mass="109382">MNSTTFFDFLSIDLVPDNSSLLDQWEHYKEIVQPYKASFWVMLGCFFFFIAWIIFLLFYLSRIVGPIVSFLLTRFIRLKGYSGHITLGSFSLSVLSGKVMFRSFKYICEDFSVRCNDGWIIFSYWRFVSLKPIPNPSDTSRLHISLNGLQIYLYNRRTVYRDLMKSLGFDRFLNMMKEVSGGSSIKRLASKEDERYWDLYYDKLWSLIGYIRLDIGSGRLVAGNITLPSVAVLTFENYASKVALKSFPGGADRALLTVTADVENVRISLIKSPGFEFDSHLPFVGRCDSPPRTMGDGFAVLQTAHLQFFYNQSILGIVKGEVQELDVDPPVWESVWRLGKNTVISYGPWADAQRVLLYNFFFPPHHGITEVTQMPKNGQRRILLAHDCRASLINDACLDLWFMRDEEVNALNLRMKPGSSFDFKLPWVINSEGFSSVFHCCMLFVESSTTLVYRKFFECETLRLTVSADFPRIFNAAQKWSYNLEINKIRAWIAWDHKRFFTDLVCEWTSDSIPDLNSFIPCTWEFMIKITDSFELILPLNDKNWIDSSSSANAENILAAISGESITASFSLPFIDFTPETVNLIYEIEVRNSLALRVWMPPQTVLSSLLHSLVRNSQFKMRAPPCSYKKTVCGSFEDWVEIWRTEYIKLLFEYTYHPIYCDIVSDIPQNILSHFLPERASHPYELEPDELLIEIVIGSSEVLVSGYMIRFIIDLKDNYFGLYDQLTDVSSRDNPAMSYHVCGNEMRGVEPYRPLVTKLCLRLYNGRGHCLVPHRISSEQKNDDCPILYVEQLVVELNKCPSETMIQVYLDSAAVFFEGMNSRNSASNTKGMLSLNVLSFRGHAMFSELDVPWDAGSIEYAWLMEVIVGQFGGNITPAQALTVAQITESILLLTLSPDDELELPERYDLCVHMTNLRTCARSPLNLIDKRGRVRNCETVDKVKLLLPTTASWTS</sequence>
<feature type="domain" description="Bridge-like lipid transfer protein family member 1 N-terminal" evidence="2">
    <location>
        <begin position="17"/>
        <end position="921"/>
    </location>
</feature>
<comment type="caution">
    <text evidence="3">The sequence shown here is derived from an EMBL/GenBank/DDBJ whole genome shotgun (WGS) entry which is preliminary data.</text>
</comment>
<dbReference type="PANTHER" id="PTHR31640:SF1">
    <property type="entry name" value="BRIDGE-LIKE LIPID TRANSFER PROTEIN FAMILY MEMBER 1"/>
    <property type="match status" value="1"/>
</dbReference>
<dbReference type="InterPro" id="IPR047104">
    <property type="entry name" value="BLTP1_N"/>
</dbReference>
<keyword evidence="1" id="KW-1133">Transmembrane helix</keyword>
<evidence type="ECO:0000313" key="3">
    <source>
        <dbReference type="EMBL" id="MFH4974720.1"/>
    </source>
</evidence>
<name>A0ABD6E459_9BILA</name>
<dbReference type="InterPro" id="IPR033616">
    <property type="entry name" value="BLTP1"/>
</dbReference>
<dbReference type="AlphaFoldDB" id="A0ABD6E459"/>
<evidence type="ECO:0000313" key="4">
    <source>
        <dbReference type="Proteomes" id="UP001608902"/>
    </source>
</evidence>
<accession>A0ABD6E459</accession>
<evidence type="ECO:0000259" key="2">
    <source>
        <dbReference type="Pfam" id="PF20413"/>
    </source>
</evidence>